<name>A0A9P4QMW4_9PLEO</name>
<reference evidence="2" key="1">
    <citation type="journal article" date="2020" name="Stud. Mycol.">
        <title>101 Dothideomycetes genomes: a test case for predicting lifestyles and emergence of pathogens.</title>
        <authorList>
            <person name="Haridas S."/>
            <person name="Albert R."/>
            <person name="Binder M."/>
            <person name="Bloem J."/>
            <person name="Labutti K."/>
            <person name="Salamov A."/>
            <person name="Andreopoulos B."/>
            <person name="Baker S."/>
            <person name="Barry K."/>
            <person name="Bills G."/>
            <person name="Bluhm B."/>
            <person name="Cannon C."/>
            <person name="Castanera R."/>
            <person name="Culley D."/>
            <person name="Daum C."/>
            <person name="Ezra D."/>
            <person name="Gonzalez J."/>
            <person name="Henrissat B."/>
            <person name="Kuo A."/>
            <person name="Liang C."/>
            <person name="Lipzen A."/>
            <person name="Lutzoni F."/>
            <person name="Magnuson J."/>
            <person name="Mondo S."/>
            <person name="Nolan M."/>
            <person name="Ohm R."/>
            <person name="Pangilinan J."/>
            <person name="Park H.-J."/>
            <person name="Ramirez L."/>
            <person name="Alfaro M."/>
            <person name="Sun H."/>
            <person name="Tritt A."/>
            <person name="Yoshinaga Y."/>
            <person name="Zwiers L.-H."/>
            <person name="Turgeon B."/>
            <person name="Goodwin S."/>
            <person name="Spatafora J."/>
            <person name="Crous P."/>
            <person name="Grigoriev I."/>
        </authorList>
    </citation>
    <scope>NUCLEOTIDE SEQUENCE</scope>
    <source>
        <strain evidence="2">CBS 125425</strain>
    </source>
</reference>
<organism evidence="2 3">
    <name type="scientific">Polyplosphaeria fusca</name>
    <dbReference type="NCBI Taxonomy" id="682080"/>
    <lineage>
        <taxon>Eukaryota</taxon>
        <taxon>Fungi</taxon>
        <taxon>Dikarya</taxon>
        <taxon>Ascomycota</taxon>
        <taxon>Pezizomycotina</taxon>
        <taxon>Dothideomycetes</taxon>
        <taxon>Pleosporomycetidae</taxon>
        <taxon>Pleosporales</taxon>
        <taxon>Tetraplosphaeriaceae</taxon>
        <taxon>Polyplosphaeria</taxon>
    </lineage>
</organism>
<accession>A0A9P4QMW4</accession>
<gene>
    <name evidence="2" type="ORF">EJ04DRAFT_132515</name>
</gene>
<comment type="caution">
    <text evidence="2">The sequence shown here is derived from an EMBL/GenBank/DDBJ whole genome shotgun (WGS) entry which is preliminary data.</text>
</comment>
<feature type="compositionally biased region" description="Low complexity" evidence="1">
    <location>
        <begin position="43"/>
        <end position="83"/>
    </location>
</feature>
<evidence type="ECO:0000256" key="1">
    <source>
        <dbReference type="SAM" id="MobiDB-lite"/>
    </source>
</evidence>
<protein>
    <submittedName>
        <fullName evidence="2">Uncharacterized protein</fullName>
    </submittedName>
</protein>
<feature type="region of interest" description="Disordered" evidence="1">
    <location>
        <begin position="262"/>
        <end position="295"/>
    </location>
</feature>
<dbReference type="AlphaFoldDB" id="A0A9P4QMW4"/>
<feature type="region of interest" description="Disordered" evidence="1">
    <location>
        <begin position="1"/>
        <end position="101"/>
    </location>
</feature>
<keyword evidence="3" id="KW-1185">Reference proteome</keyword>
<feature type="region of interest" description="Disordered" evidence="1">
    <location>
        <begin position="369"/>
        <end position="389"/>
    </location>
</feature>
<evidence type="ECO:0000313" key="3">
    <source>
        <dbReference type="Proteomes" id="UP000799444"/>
    </source>
</evidence>
<feature type="compositionally biased region" description="Pro residues" evidence="1">
    <location>
        <begin position="1"/>
        <end position="16"/>
    </location>
</feature>
<sequence>MNRTPSPPGVHTPPAAPRHGSKYDNFTRRRSDRVAQRATYRTSASASGSLFTSSSSALSKESAASSQALSPPASPKNPASSESTRGARVKMMPITGLSDSEIDSLAPAMNVRGLLPTPAKTPSKTNSKTPREFGSAARVLFQSRPATLDEVMPGSSKTRKSRKNLFTLESFADNMDEDDEKIQIYTDSKERIPELDDDSDNPFVARKGKGKKKATVPAVRRTRRTDAEAAEMQAAADRGEGLIYTFRGKKVLRRFENNPAPVSIEDFGNPQDGLGADVESGDEPVSKTNRRLNRSPTRDGAIALTNRRGRAGFEMEADRPLPRTAGAGRKLFTKEIQNMKREALLEDGSSDVSEEEVITDIELPVATPRHSHATRSGMHETTPPPTGRTTRRKFAYVATGDCANGQTETTSFYSWARTKSSSSSSEGVTESRKRGGSLLETPSAKRMRTETHNLR</sequence>
<feature type="region of interest" description="Disordered" evidence="1">
    <location>
        <begin position="404"/>
        <end position="455"/>
    </location>
</feature>
<evidence type="ECO:0000313" key="2">
    <source>
        <dbReference type="EMBL" id="KAF2727687.1"/>
    </source>
</evidence>
<dbReference type="OrthoDB" id="5398515at2759"/>
<feature type="compositionally biased region" description="Polar residues" evidence="1">
    <location>
        <begin position="404"/>
        <end position="419"/>
    </location>
</feature>
<feature type="region of interest" description="Disordered" evidence="1">
    <location>
        <begin position="187"/>
        <end position="219"/>
    </location>
</feature>
<feature type="region of interest" description="Disordered" evidence="1">
    <location>
        <begin position="113"/>
        <end position="134"/>
    </location>
</feature>
<feature type="compositionally biased region" description="Basic and acidic residues" evidence="1">
    <location>
        <begin position="21"/>
        <end position="35"/>
    </location>
</feature>
<dbReference type="EMBL" id="ML996318">
    <property type="protein sequence ID" value="KAF2727687.1"/>
    <property type="molecule type" value="Genomic_DNA"/>
</dbReference>
<proteinExistence type="predicted"/>
<dbReference type="Proteomes" id="UP000799444">
    <property type="component" value="Unassembled WGS sequence"/>
</dbReference>